<sequence length="59" mass="7087">MCKYYDAQQKLCSIYDERPIICNVDMYYEANLKGKIDRDTYYNTNYVVCEKLKSTIINK</sequence>
<reference evidence="1 2" key="1">
    <citation type="submission" date="2016-11" db="EMBL/GenBank/DDBJ databases">
        <authorList>
            <person name="Jaros S."/>
            <person name="Januszkiewicz K."/>
            <person name="Wedrychowicz H."/>
        </authorList>
    </citation>
    <scope>NUCLEOTIDE SEQUENCE [LARGE SCALE GENOMIC DNA]</scope>
    <source>
        <strain evidence="1 2">DSM 3074</strain>
    </source>
</reference>
<evidence type="ECO:0000313" key="2">
    <source>
        <dbReference type="Proteomes" id="UP000191240"/>
    </source>
</evidence>
<evidence type="ECO:0008006" key="3">
    <source>
        <dbReference type="Google" id="ProtNLM"/>
    </source>
</evidence>
<name>A0A1M5ZYL8_9FIRM</name>
<dbReference type="Proteomes" id="UP000191240">
    <property type="component" value="Unassembled WGS sequence"/>
</dbReference>
<dbReference type="Pfam" id="PF03692">
    <property type="entry name" value="CxxCxxCC"/>
    <property type="match status" value="1"/>
</dbReference>
<accession>A0A1M5ZYL8</accession>
<dbReference type="EMBL" id="FQYW01000003">
    <property type="protein sequence ID" value="SHI29139.1"/>
    <property type="molecule type" value="Genomic_DNA"/>
</dbReference>
<evidence type="ECO:0000313" key="1">
    <source>
        <dbReference type="EMBL" id="SHI29139.1"/>
    </source>
</evidence>
<proteinExistence type="predicted"/>
<organism evidence="1 2">
    <name type="scientific">Anaerovibrio lipolyticus DSM 3074</name>
    <dbReference type="NCBI Taxonomy" id="1120997"/>
    <lineage>
        <taxon>Bacteria</taxon>
        <taxon>Bacillati</taxon>
        <taxon>Bacillota</taxon>
        <taxon>Negativicutes</taxon>
        <taxon>Selenomonadales</taxon>
        <taxon>Selenomonadaceae</taxon>
        <taxon>Anaerovibrio</taxon>
    </lineage>
</organism>
<gene>
    <name evidence="1" type="ORF">SAMN02745671_00069</name>
</gene>
<dbReference type="AlphaFoldDB" id="A0A1M5ZYL8"/>
<protein>
    <recommendedName>
        <fullName evidence="3">Zinc-or iron-chelating domain-containing protein</fullName>
    </recommendedName>
</protein>
<dbReference type="InterPro" id="IPR005358">
    <property type="entry name" value="Puta_zinc/iron-chelating_dom"/>
</dbReference>